<organism evidence="2 3">
    <name type="scientific">Agathobaculum faecis</name>
    <dbReference type="NCBI Taxonomy" id="2763013"/>
    <lineage>
        <taxon>Bacteria</taxon>
        <taxon>Bacillati</taxon>
        <taxon>Bacillota</taxon>
        <taxon>Clostridia</taxon>
        <taxon>Eubacteriales</taxon>
        <taxon>Butyricicoccaceae</taxon>
        <taxon>Agathobaculum</taxon>
    </lineage>
</organism>
<comment type="caution">
    <text evidence="2">The sequence shown here is derived from an EMBL/GenBank/DDBJ whole genome shotgun (WGS) entry which is preliminary data.</text>
</comment>
<proteinExistence type="predicted"/>
<dbReference type="GO" id="GO:0003677">
    <property type="term" value="F:DNA binding"/>
    <property type="evidence" value="ECO:0007669"/>
    <property type="project" value="InterPro"/>
</dbReference>
<dbReference type="AlphaFoldDB" id="A0A923LXL7"/>
<dbReference type="Proteomes" id="UP000606499">
    <property type="component" value="Unassembled WGS sequence"/>
</dbReference>
<dbReference type="InterPro" id="IPR036977">
    <property type="entry name" value="DNA_primase_Znf_CHC2"/>
</dbReference>
<dbReference type="Gene3D" id="3.90.580.10">
    <property type="entry name" value="Zinc finger, CHC2-type domain"/>
    <property type="match status" value="1"/>
</dbReference>
<dbReference type="EMBL" id="JACOPL010000019">
    <property type="protein sequence ID" value="MBC5726573.1"/>
    <property type="molecule type" value="Genomic_DNA"/>
</dbReference>
<reference evidence="2" key="1">
    <citation type="submission" date="2020-08" db="EMBL/GenBank/DDBJ databases">
        <title>Genome public.</title>
        <authorList>
            <person name="Liu C."/>
            <person name="Sun Q."/>
        </authorList>
    </citation>
    <scope>NUCLEOTIDE SEQUENCE</scope>
    <source>
        <strain evidence="2">NSJ-28</strain>
    </source>
</reference>
<dbReference type="GO" id="GO:0008270">
    <property type="term" value="F:zinc ion binding"/>
    <property type="evidence" value="ECO:0007669"/>
    <property type="project" value="InterPro"/>
</dbReference>
<evidence type="ECO:0000313" key="2">
    <source>
        <dbReference type="EMBL" id="MBC5726573.1"/>
    </source>
</evidence>
<accession>A0A923LXL7</accession>
<evidence type="ECO:0000259" key="1">
    <source>
        <dbReference type="SMART" id="SM00400"/>
    </source>
</evidence>
<dbReference type="Pfam" id="PF12965">
    <property type="entry name" value="DUF3854"/>
    <property type="match status" value="1"/>
</dbReference>
<dbReference type="Pfam" id="PF01807">
    <property type="entry name" value="Zn_ribbon_DnaG"/>
    <property type="match status" value="1"/>
</dbReference>
<keyword evidence="3" id="KW-1185">Reference proteome</keyword>
<protein>
    <submittedName>
        <fullName evidence="2">DUF3854 domain-containing protein</fullName>
    </submittedName>
</protein>
<dbReference type="InterPro" id="IPR002694">
    <property type="entry name" value="Znf_CHC2"/>
</dbReference>
<gene>
    <name evidence="2" type="ORF">H8S45_14050</name>
</gene>
<feature type="domain" description="Zinc finger CHC2-type" evidence="1">
    <location>
        <begin position="31"/>
        <end position="81"/>
    </location>
</feature>
<dbReference type="InterPro" id="IPR024385">
    <property type="entry name" value="DUF3854"/>
</dbReference>
<dbReference type="SMART" id="SM00400">
    <property type="entry name" value="ZnF_CHCC"/>
    <property type="match status" value="1"/>
</dbReference>
<dbReference type="RefSeq" id="WP_186950272.1">
    <property type="nucleotide sequence ID" value="NZ_JACOPL010000019.1"/>
</dbReference>
<dbReference type="GO" id="GO:0003899">
    <property type="term" value="F:DNA-directed RNA polymerase activity"/>
    <property type="evidence" value="ECO:0007669"/>
    <property type="project" value="InterPro"/>
</dbReference>
<dbReference type="SUPFAM" id="SSF57783">
    <property type="entry name" value="Zinc beta-ribbon"/>
    <property type="match status" value="1"/>
</dbReference>
<sequence length="341" mass="37902">MGYKTFPILPTARKSGLPVEGSGQRQVHINCPFCGDRKRRLYLYTDTDQYHCFHCGAHGNAVSLYARRTGLSYRDAYHELLGDSVIHFPRPAVQRPTEREPAPLDRRDAVYRAMLGLLPLSAAHRDNLLARGLTDAAIRQNGYRTLGSGKELRDQIAAQLSARFDLNGIPGFFYKLGAWRTCAYSGLLVPVRAADGRVQGIQIRRDDAERMKYAWMSSAGRPYGTGARSWVHVAGDRSRKEAVITEGPIKGDVSSFLTEGTLFVCVPGVNAVSFLADTLKELRVSQAWEAFDMDKRCNPQVQAAVIRLRLELKKAGVPCRTIAWDPACKGIDDFLAMKRSA</sequence>
<dbReference type="GO" id="GO:0006260">
    <property type="term" value="P:DNA replication"/>
    <property type="evidence" value="ECO:0007669"/>
    <property type="project" value="InterPro"/>
</dbReference>
<evidence type="ECO:0000313" key="3">
    <source>
        <dbReference type="Proteomes" id="UP000606499"/>
    </source>
</evidence>
<name>A0A923LXL7_9FIRM</name>